<keyword evidence="3 6" id="KW-0863">Zinc-finger</keyword>
<dbReference type="EMBL" id="JAPFFF010000001">
    <property type="protein sequence ID" value="KAK8900131.1"/>
    <property type="molecule type" value="Genomic_DNA"/>
</dbReference>
<reference evidence="6 7" key="1">
    <citation type="submission" date="2024-04" db="EMBL/GenBank/DDBJ databases">
        <title>Tritrichomonas musculus Genome.</title>
        <authorList>
            <person name="Alves-Ferreira E."/>
            <person name="Grigg M."/>
            <person name="Lorenzi H."/>
            <person name="Galac M."/>
        </authorList>
    </citation>
    <scope>NUCLEOTIDE SEQUENCE [LARGE SCALE GENOMIC DNA]</scope>
    <source>
        <strain evidence="6 7">EAF2021</strain>
    </source>
</reference>
<evidence type="ECO:0000256" key="2">
    <source>
        <dbReference type="ARBA" id="ARBA00022723"/>
    </source>
</evidence>
<sequence length="422" mass="48165">MTDHQNNSNENGTLCMNCMKQGTTNCECKNIKNFRNIKISHFQCPHCNYTNDSISFPGMIQPNGIHVTYRNTSLKDLQRFIIKSSSCTVSIPQLKLEIPGPTQADSFQTIEKFLLKTYSAMKDSENQEFLELLDKCIKGNVEFDLILDDPSGNSFIECTNSPENDDKIEIAYYERTKENEELIEMNEKRNHENYEIGHESFDRIDSIFANNDNQIMGFQTTCAACETEGTMRSCTLFIPHFKEIVIMTFNCDHCGYHKAEVIVCGTVSAKARSISLYCDSNEDLKRELLKSETAKIKIPEIDFELTSGTLGGKFTTIEGLLVEIQKNLRENNPFTKSYADIGDLSIYNYLIQTLEGFSNNEEPFTIIIDDPLSNSYIEEIKTNDKIIIENYDRSADDDDYLGINDMKTEEYIINNVSTYTSP</sequence>
<organism evidence="6 7">
    <name type="scientific">Tritrichomonas musculus</name>
    <dbReference type="NCBI Taxonomy" id="1915356"/>
    <lineage>
        <taxon>Eukaryota</taxon>
        <taxon>Metamonada</taxon>
        <taxon>Parabasalia</taxon>
        <taxon>Tritrichomonadida</taxon>
        <taxon>Tritrichomonadidae</taxon>
        <taxon>Tritrichomonas</taxon>
    </lineage>
</organism>
<keyword evidence="2" id="KW-0479">Metal-binding</keyword>
<dbReference type="GO" id="GO:0008270">
    <property type="term" value="F:zinc ion binding"/>
    <property type="evidence" value="ECO:0007669"/>
    <property type="project" value="UniProtKB-KW"/>
</dbReference>
<dbReference type="InterPro" id="IPR004457">
    <property type="entry name" value="Znf_ZPR1"/>
</dbReference>
<gene>
    <name evidence="6" type="ORF">M9Y10_002454</name>
</gene>
<evidence type="ECO:0000256" key="4">
    <source>
        <dbReference type="ARBA" id="ARBA00022833"/>
    </source>
</evidence>
<feature type="domain" description="Zinc finger ZPR1-type" evidence="5">
    <location>
        <begin position="220"/>
        <end position="379"/>
    </location>
</feature>
<feature type="domain" description="Zinc finger ZPR1-type" evidence="5">
    <location>
        <begin position="13"/>
        <end position="158"/>
    </location>
</feature>
<dbReference type="Pfam" id="PF03367">
    <property type="entry name" value="Zn_ribbon_ZPR1"/>
    <property type="match status" value="2"/>
</dbReference>
<dbReference type="Gene3D" id="2.20.25.420">
    <property type="entry name" value="ZPR1, zinc finger domain"/>
    <property type="match status" value="2"/>
</dbReference>
<dbReference type="Gene3D" id="2.60.120.1040">
    <property type="entry name" value="ZPR1, A/B domain"/>
    <property type="match status" value="2"/>
</dbReference>
<dbReference type="NCBIfam" id="TIGR00310">
    <property type="entry name" value="ZPR1_znf"/>
    <property type="match status" value="1"/>
</dbReference>
<dbReference type="Proteomes" id="UP001470230">
    <property type="component" value="Unassembled WGS sequence"/>
</dbReference>
<name>A0ABR2L9T5_9EUKA</name>
<keyword evidence="4" id="KW-0862">Zinc</keyword>
<dbReference type="SMART" id="SM00709">
    <property type="entry name" value="Zpr1"/>
    <property type="match status" value="2"/>
</dbReference>
<dbReference type="InterPro" id="IPR040141">
    <property type="entry name" value="ZPR1"/>
</dbReference>
<comment type="similarity">
    <text evidence="1">Belongs to the ZPR1 family.</text>
</comment>
<accession>A0ABR2L9T5</accession>
<dbReference type="InterPro" id="IPR042452">
    <property type="entry name" value="ZPR1_Znf1/2"/>
</dbReference>
<dbReference type="InterPro" id="IPR056180">
    <property type="entry name" value="ZPR1_jr_dom"/>
</dbReference>
<comment type="caution">
    <text evidence="6">The sequence shown here is derived from an EMBL/GenBank/DDBJ whole genome shotgun (WGS) entry which is preliminary data.</text>
</comment>
<proteinExistence type="inferred from homology"/>
<keyword evidence="7" id="KW-1185">Reference proteome</keyword>
<evidence type="ECO:0000259" key="5">
    <source>
        <dbReference type="SMART" id="SM00709"/>
    </source>
</evidence>
<evidence type="ECO:0000313" key="7">
    <source>
        <dbReference type="Proteomes" id="UP001470230"/>
    </source>
</evidence>
<dbReference type="Pfam" id="PF22794">
    <property type="entry name" value="jr-ZPR1"/>
    <property type="match status" value="2"/>
</dbReference>
<protein>
    <submittedName>
        <fullName evidence="6">Nucleolar zinc-finger protein</fullName>
    </submittedName>
</protein>
<dbReference type="PANTHER" id="PTHR10876:SF0">
    <property type="entry name" value="ZINC FINGER PROTEIN ZPR1"/>
    <property type="match status" value="1"/>
</dbReference>
<evidence type="ECO:0000313" key="6">
    <source>
        <dbReference type="EMBL" id="KAK8900131.1"/>
    </source>
</evidence>
<evidence type="ECO:0000256" key="1">
    <source>
        <dbReference type="ARBA" id="ARBA00008354"/>
    </source>
</evidence>
<dbReference type="InterPro" id="IPR042451">
    <property type="entry name" value="ZPR1_A/B_dom"/>
</dbReference>
<evidence type="ECO:0000256" key="3">
    <source>
        <dbReference type="ARBA" id="ARBA00022771"/>
    </source>
</evidence>
<dbReference type="PANTHER" id="PTHR10876">
    <property type="entry name" value="ZINC FINGER PROTEIN ZPR1"/>
    <property type="match status" value="1"/>
</dbReference>